<evidence type="ECO:0000256" key="1">
    <source>
        <dbReference type="ARBA" id="ARBA00004370"/>
    </source>
</evidence>
<proteinExistence type="predicted"/>
<feature type="transmembrane region" description="Helical" evidence="5">
    <location>
        <begin position="78"/>
        <end position="96"/>
    </location>
</feature>
<dbReference type="InterPro" id="IPR017452">
    <property type="entry name" value="GPCR_Rhodpsn_7TM"/>
</dbReference>
<dbReference type="GO" id="GO:0004930">
    <property type="term" value="F:G protein-coupled receptor activity"/>
    <property type="evidence" value="ECO:0007669"/>
    <property type="project" value="InterPro"/>
</dbReference>
<feature type="transmembrane region" description="Helical" evidence="5">
    <location>
        <begin position="155"/>
        <end position="178"/>
    </location>
</feature>
<dbReference type="EMBL" id="BMAT01004700">
    <property type="protein sequence ID" value="GFR78499.1"/>
    <property type="molecule type" value="Genomic_DNA"/>
</dbReference>
<feature type="transmembrane region" description="Helical" evidence="5">
    <location>
        <begin position="116"/>
        <end position="134"/>
    </location>
</feature>
<feature type="transmembrane region" description="Helical" evidence="5">
    <location>
        <begin position="47"/>
        <end position="66"/>
    </location>
</feature>
<dbReference type="PANTHER" id="PTHR46641:SF25">
    <property type="entry name" value="CNMAMIDE RECEPTOR-RELATED"/>
    <property type="match status" value="1"/>
</dbReference>
<keyword evidence="7" id="KW-0675">Receptor</keyword>
<dbReference type="GO" id="GO:0016020">
    <property type="term" value="C:membrane"/>
    <property type="evidence" value="ECO:0007669"/>
    <property type="project" value="UniProtKB-SubCell"/>
</dbReference>
<keyword evidence="4 5" id="KW-0472">Membrane</keyword>
<evidence type="ECO:0000259" key="6">
    <source>
        <dbReference type="PROSITE" id="PS50262"/>
    </source>
</evidence>
<organism evidence="7 8">
    <name type="scientific">Elysia marginata</name>
    <dbReference type="NCBI Taxonomy" id="1093978"/>
    <lineage>
        <taxon>Eukaryota</taxon>
        <taxon>Metazoa</taxon>
        <taxon>Spiralia</taxon>
        <taxon>Lophotrochozoa</taxon>
        <taxon>Mollusca</taxon>
        <taxon>Gastropoda</taxon>
        <taxon>Heterobranchia</taxon>
        <taxon>Euthyneura</taxon>
        <taxon>Panpulmonata</taxon>
        <taxon>Sacoglossa</taxon>
        <taxon>Placobranchoidea</taxon>
        <taxon>Plakobranchidae</taxon>
        <taxon>Elysia</taxon>
    </lineage>
</organism>
<feature type="domain" description="G-protein coupled receptors family 1 profile" evidence="6">
    <location>
        <begin position="57"/>
        <end position="283"/>
    </location>
</feature>
<dbReference type="PROSITE" id="PS50262">
    <property type="entry name" value="G_PROTEIN_RECEP_F1_2"/>
    <property type="match status" value="1"/>
</dbReference>
<evidence type="ECO:0000256" key="4">
    <source>
        <dbReference type="ARBA" id="ARBA00023136"/>
    </source>
</evidence>
<protein>
    <submittedName>
        <fullName evidence="7">Growth hormone secretagogue receptor type 1</fullName>
    </submittedName>
</protein>
<dbReference type="InterPro" id="IPR000276">
    <property type="entry name" value="GPCR_Rhodpsn"/>
</dbReference>
<evidence type="ECO:0000313" key="8">
    <source>
        <dbReference type="Proteomes" id="UP000762676"/>
    </source>
</evidence>
<keyword evidence="8" id="KW-1185">Reference proteome</keyword>
<reference evidence="7 8" key="1">
    <citation type="journal article" date="2021" name="Elife">
        <title>Chloroplast acquisition without the gene transfer in kleptoplastic sea slugs, Plakobranchus ocellatus.</title>
        <authorList>
            <person name="Maeda T."/>
            <person name="Takahashi S."/>
            <person name="Yoshida T."/>
            <person name="Shimamura S."/>
            <person name="Takaki Y."/>
            <person name="Nagai Y."/>
            <person name="Toyoda A."/>
            <person name="Suzuki Y."/>
            <person name="Arimoto A."/>
            <person name="Ishii H."/>
            <person name="Satoh N."/>
            <person name="Nishiyama T."/>
            <person name="Hasebe M."/>
            <person name="Maruyama T."/>
            <person name="Minagawa J."/>
            <person name="Obokata J."/>
            <person name="Shigenobu S."/>
        </authorList>
    </citation>
    <scope>NUCLEOTIDE SEQUENCE [LARGE SCALE GENOMIC DNA]</scope>
</reference>
<feature type="transmembrane region" description="Helical" evidence="5">
    <location>
        <begin position="190"/>
        <end position="215"/>
    </location>
</feature>
<keyword evidence="3 5" id="KW-1133">Transmembrane helix</keyword>
<evidence type="ECO:0000256" key="2">
    <source>
        <dbReference type="ARBA" id="ARBA00022692"/>
    </source>
</evidence>
<feature type="transmembrane region" description="Helical" evidence="5">
    <location>
        <begin position="252"/>
        <end position="285"/>
    </location>
</feature>
<keyword evidence="2 5" id="KW-0812">Transmembrane</keyword>
<dbReference type="InterPro" id="IPR052954">
    <property type="entry name" value="GPCR-Ligand_Int"/>
</dbReference>
<comment type="subcellular location">
    <subcellularLocation>
        <location evidence="1">Membrane</location>
    </subcellularLocation>
</comment>
<dbReference type="AlphaFoldDB" id="A0AAV4FZD9"/>
<name>A0AAV4FZD9_9GAST</name>
<accession>A0AAV4FZD9</accession>
<dbReference type="SUPFAM" id="SSF81321">
    <property type="entry name" value="Family A G protein-coupled receptor-like"/>
    <property type="match status" value="1"/>
</dbReference>
<evidence type="ECO:0000256" key="5">
    <source>
        <dbReference type="SAM" id="Phobius"/>
    </source>
</evidence>
<dbReference type="Gene3D" id="1.20.1070.10">
    <property type="entry name" value="Rhodopsin 7-helix transmembrane proteins"/>
    <property type="match status" value="1"/>
</dbReference>
<dbReference type="Pfam" id="PF00001">
    <property type="entry name" value="7tm_1"/>
    <property type="match status" value="1"/>
</dbReference>
<evidence type="ECO:0000256" key="3">
    <source>
        <dbReference type="ARBA" id="ARBA00022989"/>
    </source>
</evidence>
<dbReference type="PANTHER" id="PTHR46641">
    <property type="entry name" value="FMRFAMIDE RECEPTOR-RELATED"/>
    <property type="match status" value="1"/>
</dbReference>
<dbReference type="Proteomes" id="UP000762676">
    <property type="component" value="Unassembled WGS sequence"/>
</dbReference>
<evidence type="ECO:0000313" key="7">
    <source>
        <dbReference type="EMBL" id="GFR78499.1"/>
    </source>
</evidence>
<gene>
    <name evidence="7" type="ORF">ElyMa_002264200</name>
</gene>
<comment type="caution">
    <text evidence="7">The sequence shown here is derived from an EMBL/GenBank/DDBJ whole genome shotgun (WGS) entry which is preliminary data.</text>
</comment>
<sequence>MEGDNSSKTVPDLICSYLEPNTTCPLPSDADMRIIKSICTAARTQGYVLFTVALVIGLPGSILALITMCRMPLKPSTLYLCLLSASDFVSLVFVSFTYYETLDIKRPSDWQELSKWIGRVFQAFSHWLLVLICVERFATVRFPLQKSTVYTVRTALYTCIAALLLSCVPLTLFCLGFYEIVTHQKFRFYYIIIYLSIYIFVPMSLIIVFTSLTAMELRKTQERRRNLTRSGHHTSKMEAELTRMMFLGRATAAAAAVVVVIVLVVVVIVVVVVLVMVAVVVLVVVMVDISWVDISETKRTVTQASVVNKPSTEKETQFEHNVHN</sequence>